<dbReference type="PANTHER" id="PTHR15629">
    <property type="entry name" value="SH3YL1 PROTEIN"/>
    <property type="match status" value="1"/>
</dbReference>
<reference evidence="3" key="1">
    <citation type="submission" date="2018-07" db="EMBL/GenBank/DDBJ databases">
        <authorList>
            <consortium name="Genoscope - CEA"/>
            <person name="William W."/>
        </authorList>
    </citation>
    <scope>NUCLEOTIDE SEQUENCE</scope>
    <source>
        <strain evidence="3">IK1</strain>
    </source>
</reference>
<name>A0A653A579_UNCDX</name>
<dbReference type="CDD" id="cd11524">
    <property type="entry name" value="SYLF"/>
    <property type="match status" value="1"/>
</dbReference>
<dbReference type="InterPro" id="IPR007461">
    <property type="entry name" value="Ysc84_actin-binding"/>
</dbReference>
<gene>
    <name evidence="3" type="ORF">TRIP_B250219</name>
</gene>
<evidence type="ECO:0000259" key="2">
    <source>
        <dbReference type="Pfam" id="PF04366"/>
    </source>
</evidence>
<organism evidence="3">
    <name type="scientific">Uncultured Desulfatiglans sp</name>
    <dbReference type="NCBI Taxonomy" id="1748965"/>
    <lineage>
        <taxon>Bacteria</taxon>
        <taxon>Pseudomonadati</taxon>
        <taxon>Thermodesulfobacteriota</taxon>
        <taxon>Desulfobacteria</taxon>
        <taxon>Desulfatiglandales</taxon>
        <taxon>Desulfatiglandaceae</taxon>
        <taxon>Desulfatiglans</taxon>
        <taxon>environmental samples</taxon>
    </lineage>
</organism>
<proteinExistence type="predicted"/>
<evidence type="ECO:0000313" key="3">
    <source>
        <dbReference type="EMBL" id="VBB43124.1"/>
    </source>
</evidence>
<dbReference type="EMBL" id="UPXX01000018">
    <property type="protein sequence ID" value="VBB43124.1"/>
    <property type="molecule type" value="Genomic_DNA"/>
</dbReference>
<accession>A0A653A579</accession>
<keyword evidence="1" id="KW-0732">Signal</keyword>
<protein>
    <recommendedName>
        <fullName evidence="2">Ysc84 actin-binding domain-containing protein</fullName>
    </recommendedName>
</protein>
<feature type="domain" description="Ysc84 actin-binding" evidence="2">
    <location>
        <begin position="109"/>
        <end position="226"/>
    </location>
</feature>
<dbReference type="Pfam" id="PF04366">
    <property type="entry name" value="Ysc84"/>
    <property type="match status" value="1"/>
</dbReference>
<feature type="chain" id="PRO_5025008934" description="Ysc84 actin-binding domain-containing protein" evidence="1">
    <location>
        <begin position="30"/>
        <end position="229"/>
    </location>
</feature>
<dbReference type="PANTHER" id="PTHR15629:SF2">
    <property type="entry name" value="SH3 DOMAIN-CONTAINING YSC84-LIKE PROTEIN 1"/>
    <property type="match status" value="1"/>
</dbReference>
<dbReference type="GO" id="GO:0035091">
    <property type="term" value="F:phosphatidylinositol binding"/>
    <property type="evidence" value="ECO:0007669"/>
    <property type="project" value="TreeGrafter"/>
</dbReference>
<dbReference type="AlphaFoldDB" id="A0A653A579"/>
<evidence type="ECO:0000256" key="1">
    <source>
        <dbReference type="SAM" id="SignalP"/>
    </source>
</evidence>
<dbReference type="InterPro" id="IPR051702">
    <property type="entry name" value="SH3_domain_YSC84-like"/>
</dbReference>
<feature type="signal peptide" evidence="1">
    <location>
        <begin position="1"/>
        <end position="29"/>
    </location>
</feature>
<sequence>MHSSERRKVWIIAALAFALTAGFSAPAAAETVEETGLVDKSAITVRSFMADSQMEWLQQHLKGAKAVLIIPSLVKLGFVLGGSGGSGVLLVRDEKTGSWSQPAFYMIGSVTFGLQIGGEAAEVIMLIQNQKALDQFYATEFKLGGDVSVAAGPVGAGAKSNIMADVLSFAKSKGLYAGLNLEGSIIKVSDSSNHAYYGRAVRPIDILVRNAVSNPGSAELRQELANAVR</sequence>